<reference evidence="2 3" key="1">
    <citation type="submission" date="2023-02" db="EMBL/GenBank/DDBJ databases">
        <title>LHISI_Scaffold_Assembly.</title>
        <authorList>
            <person name="Stuart O.P."/>
            <person name="Cleave R."/>
            <person name="Magrath M.J.L."/>
            <person name="Mikheyev A.S."/>
        </authorList>
    </citation>
    <scope>NUCLEOTIDE SEQUENCE [LARGE SCALE GENOMIC DNA]</scope>
    <source>
        <strain evidence="2">Daus_M_001</strain>
        <tissue evidence="2">Leg muscle</tissue>
    </source>
</reference>
<sequence length="138" mass="16133">MNKLILKDIILSLKSNGYQVSWLSERYGADMLHVLKLAKNHFNNKGFVLKGDEIEKDCTAITKHIHLRILEDKTWKQLFSNSVSNVKTFLQQRNCIAENAQPTAKVIQFVNDWFDVYSSRCFEVYDTKLEEQDSFLNE</sequence>
<feature type="domain" description="Transposable element P transposase-like GTP-binding insertion" evidence="1">
    <location>
        <begin position="68"/>
        <end position="121"/>
    </location>
</feature>
<evidence type="ECO:0000313" key="2">
    <source>
        <dbReference type="EMBL" id="KAJ8895454.1"/>
    </source>
</evidence>
<accession>A0ABQ9IFN1</accession>
<protein>
    <recommendedName>
        <fullName evidence="1">Transposable element P transposase-like GTP-binding insertion domain-containing protein</fullName>
    </recommendedName>
</protein>
<dbReference type="Pfam" id="PF21788">
    <property type="entry name" value="TNP-like_GBD"/>
    <property type="match status" value="1"/>
</dbReference>
<evidence type="ECO:0000313" key="3">
    <source>
        <dbReference type="Proteomes" id="UP001159363"/>
    </source>
</evidence>
<dbReference type="InterPro" id="IPR048366">
    <property type="entry name" value="TNP-like_GBD"/>
</dbReference>
<keyword evidence="3" id="KW-1185">Reference proteome</keyword>
<gene>
    <name evidence="2" type="ORF">PR048_000787</name>
</gene>
<organism evidence="2 3">
    <name type="scientific">Dryococelus australis</name>
    <dbReference type="NCBI Taxonomy" id="614101"/>
    <lineage>
        <taxon>Eukaryota</taxon>
        <taxon>Metazoa</taxon>
        <taxon>Ecdysozoa</taxon>
        <taxon>Arthropoda</taxon>
        <taxon>Hexapoda</taxon>
        <taxon>Insecta</taxon>
        <taxon>Pterygota</taxon>
        <taxon>Neoptera</taxon>
        <taxon>Polyneoptera</taxon>
        <taxon>Phasmatodea</taxon>
        <taxon>Verophasmatodea</taxon>
        <taxon>Anareolatae</taxon>
        <taxon>Phasmatidae</taxon>
        <taxon>Eurycanthinae</taxon>
        <taxon>Dryococelus</taxon>
    </lineage>
</organism>
<name>A0ABQ9IFN1_9NEOP</name>
<dbReference type="Proteomes" id="UP001159363">
    <property type="component" value="Chromosome 1"/>
</dbReference>
<dbReference type="EMBL" id="JARBHB010000001">
    <property type="protein sequence ID" value="KAJ8895454.1"/>
    <property type="molecule type" value="Genomic_DNA"/>
</dbReference>
<evidence type="ECO:0000259" key="1">
    <source>
        <dbReference type="Pfam" id="PF21788"/>
    </source>
</evidence>
<comment type="caution">
    <text evidence="2">The sequence shown here is derived from an EMBL/GenBank/DDBJ whole genome shotgun (WGS) entry which is preliminary data.</text>
</comment>
<proteinExistence type="predicted"/>